<dbReference type="RefSeq" id="WP_379929202.1">
    <property type="nucleotide sequence ID" value="NZ_JBHUMM010000014.1"/>
</dbReference>
<keyword evidence="2" id="KW-1185">Reference proteome</keyword>
<proteinExistence type="predicted"/>
<name>A0ABW5R9Y3_9BACL</name>
<protein>
    <submittedName>
        <fullName evidence="1">DUF1697 domain-containing protein</fullName>
    </submittedName>
</protein>
<dbReference type="Gene3D" id="3.30.70.1280">
    <property type="entry name" value="SP0830-like domains"/>
    <property type="match status" value="1"/>
</dbReference>
<dbReference type="PIRSF" id="PIRSF008502">
    <property type="entry name" value="UCP008502"/>
    <property type="match status" value="1"/>
</dbReference>
<comment type="caution">
    <text evidence="1">The sequence shown here is derived from an EMBL/GenBank/DDBJ whole genome shotgun (WGS) entry which is preliminary data.</text>
</comment>
<dbReference type="Pfam" id="PF08002">
    <property type="entry name" value="DUF1697"/>
    <property type="match status" value="1"/>
</dbReference>
<dbReference type="InterPro" id="IPR012545">
    <property type="entry name" value="DUF1697"/>
</dbReference>
<evidence type="ECO:0000313" key="1">
    <source>
        <dbReference type="EMBL" id="MFD2671728.1"/>
    </source>
</evidence>
<dbReference type="PANTHER" id="PTHR36439">
    <property type="entry name" value="BLL4334 PROTEIN"/>
    <property type="match status" value="1"/>
</dbReference>
<organism evidence="1 2">
    <name type="scientific">Marinicrinis sediminis</name>
    <dbReference type="NCBI Taxonomy" id="1652465"/>
    <lineage>
        <taxon>Bacteria</taxon>
        <taxon>Bacillati</taxon>
        <taxon>Bacillota</taxon>
        <taxon>Bacilli</taxon>
        <taxon>Bacillales</taxon>
        <taxon>Paenibacillaceae</taxon>
    </lineage>
</organism>
<dbReference type="Proteomes" id="UP001597497">
    <property type="component" value="Unassembled WGS sequence"/>
</dbReference>
<accession>A0ABW5R9Y3</accession>
<reference evidence="2" key="1">
    <citation type="journal article" date="2019" name="Int. J. Syst. Evol. Microbiol.">
        <title>The Global Catalogue of Microorganisms (GCM) 10K type strain sequencing project: providing services to taxonomists for standard genome sequencing and annotation.</title>
        <authorList>
            <consortium name="The Broad Institute Genomics Platform"/>
            <consortium name="The Broad Institute Genome Sequencing Center for Infectious Disease"/>
            <person name="Wu L."/>
            <person name="Ma J."/>
        </authorList>
    </citation>
    <scope>NUCLEOTIDE SEQUENCE [LARGE SCALE GENOMIC DNA]</scope>
    <source>
        <strain evidence="2">KCTC 33676</strain>
    </source>
</reference>
<dbReference type="PANTHER" id="PTHR36439:SF1">
    <property type="entry name" value="DUF1697 DOMAIN-CONTAINING PROTEIN"/>
    <property type="match status" value="1"/>
</dbReference>
<dbReference type="SUPFAM" id="SSF160379">
    <property type="entry name" value="SP0830-like"/>
    <property type="match status" value="1"/>
</dbReference>
<evidence type="ECO:0000313" key="2">
    <source>
        <dbReference type="Proteomes" id="UP001597497"/>
    </source>
</evidence>
<dbReference type="EMBL" id="JBHUMM010000014">
    <property type="protein sequence ID" value="MFD2671728.1"/>
    <property type="molecule type" value="Genomic_DNA"/>
</dbReference>
<sequence length="188" mass="21377">MSSNGYIALLRGINVGGHHKIKMAELRELLEEIGLEQIQTYIQSGNVLFTSSQPEQELRDQLEQAIKERFGFAVPVILRTRDEWEQLISNNPFTDGERQAASETSEGESFYVAMLHEPPSPEVIEKWKSYQTSEERMEVVGRDVYLLFPNSIRNSKMANQIHSLGLATTRNGKTILKLQSMAHRLSSL</sequence>
<gene>
    <name evidence="1" type="ORF">ACFSUC_08930</name>
</gene>